<evidence type="ECO:0008006" key="3">
    <source>
        <dbReference type="Google" id="ProtNLM"/>
    </source>
</evidence>
<reference evidence="1 2" key="1">
    <citation type="submission" date="2015-07" db="EMBL/GenBank/DDBJ databases">
        <title>Genome analysis of myxobacterium Chondromyces crocatus Cm c5 reveals a high potential for natural compound synthesis and the genetic basis for the loss of fruiting body formation.</title>
        <authorList>
            <person name="Zaburannyi N."/>
            <person name="Bunk B."/>
            <person name="Maier J."/>
            <person name="Overmann J."/>
            <person name="Mueller R."/>
        </authorList>
    </citation>
    <scope>NUCLEOTIDE SEQUENCE [LARGE SCALE GENOMIC DNA]</scope>
    <source>
        <strain evidence="1 2">Cm c5</strain>
    </source>
</reference>
<accession>A0A0K1EF76</accession>
<sequence length="319" mass="33813">MPPLPTLSTPTLTLTDPAPGPAFTSLVVTADRVAAASFSRVCIWSRDGGLPIATHEIPLSEGTATLFPTLDAVVTRKRGGSKVSGDFDSVATWSLLGTVQEIGSDDFPGTVFRIDVAPDGQHLAVAGRVKYGPQRGYVWRCRRDVTKHARFPAFAGPSVESMWERLVAETRAPLAPLNGMAMNADVLLFAGGGTLRQLDLPDLRERWSAPMRGVDSAVALGPENQVVAANTQTKLIACDAQGAPLWTAKTQPAAVTRLLWSPKGDVIVTDRLTVHSALDGSPRLHLASESSTVAVSPDGRVVATAPYGTPGIVHLWDVL</sequence>
<dbReference type="SUPFAM" id="SSF50998">
    <property type="entry name" value="Quinoprotein alcohol dehydrogenase-like"/>
    <property type="match status" value="1"/>
</dbReference>
<keyword evidence="2" id="KW-1185">Reference proteome</keyword>
<organism evidence="1 2">
    <name type="scientific">Chondromyces crocatus</name>
    <dbReference type="NCBI Taxonomy" id="52"/>
    <lineage>
        <taxon>Bacteria</taxon>
        <taxon>Pseudomonadati</taxon>
        <taxon>Myxococcota</taxon>
        <taxon>Polyangia</taxon>
        <taxon>Polyangiales</taxon>
        <taxon>Polyangiaceae</taxon>
        <taxon>Chondromyces</taxon>
    </lineage>
</organism>
<dbReference type="RefSeq" id="WP_050431350.1">
    <property type="nucleotide sequence ID" value="NZ_CP012159.1"/>
</dbReference>
<dbReference type="AlphaFoldDB" id="A0A0K1EF76"/>
<evidence type="ECO:0000313" key="2">
    <source>
        <dbReference type="Proteomes" id="UP000067626"/>
    </source>
</evidence>
<dbReference type="InterPro" id="IPR015943">
    <property type="entry name" value="WD40/YVTN_repeat-like_dom_sf"/>
</dbReference>
<dbReference type="InterPro" id="IPR011047">
    <property type="entry name" value="Quinoprotein_ADH-like_sf"/>
</dbReference>
<protein>
    <recommendedName>
        <fullName evidence="3">Anaphase-promoting complex subunit 4 WD40 domain-containing protein</fullName>
    </recommendedName>
</protein>
<evidence type="ECO:0000313" key="1">
    <source>
        <dbReference type="EMBL" id="AKT39223.1"/>
    </source>
</evidence>
<name>A0A0K1EF76_CHOCO</name>
<dbReference type="Proteomes" id="UP000067626">
    <property type="component" value="Chromosome"/>
</dbReference>
<dbReference type="EMBL" id="CP012159">
    <property type="protein sequence ID" value="AKT39223.1"/>
    <property type="molecule type" value="Genomic_DNA"/>
</dbReference>
<proteinExistence type="predicted"/>
<dbReference type="Gene3D" id="2.130.10.10">
    <property type="entry name" value="YVTN repeat-like/Quinoprotein amine dehydrogenase"/>
    <property type="match status" value="1"/>
</dbReference>
<dbReference type="KEGG" id="ccro:CMC5_033720"/>
<gene>
    <name evidence="1" type="ORF">CMC5_033720</name>
</gene>